<evidence type="ECO:0000313" key="2">
    <source>
        <dbReference type="Proteomes" id="UP000188184"/>
    </source>
</evidence>
<sequence>MLINVPVIQKMIKKAAIYQLMTNFDEKLKSEEVQLTHRDLSDGTGRAETWFNNSFRNAEDLRISSFLRILAVANESHKDKTETEIDGDFLSAIFTSEVFQTATAINGVAMENDAHLFDFVQSEEKLFQDLVAYWGILSANNKLDEAEEEALKEIQTILSTNSDSEQEEDNEQ</sequence>
<keyword evidence="1" id="KW-0614">Plasmid</keyword>
<dbReference type="Proteomes" id="UP000188184">
    <property type="component" value="Plasmid unnamed2"/>
</dbReference>
<reference evidence="1 2" key="1">
    <citation type="submission" date="2017-02" db="EMBL/GenBank/DDBJ databases">
        <title>The complete genomic sequence of a novel cold adapted crude oil-degrading bacterium Planococcus qaidamina Y42.</title>
        <authorList>
            <person name="Yang R."/>
        </authorList>
    </citation>
    <scope>NUCLEOTIDE SEQUENCE [LARGE SCALE GENOMIC DNA]</scope>
    <source>
        <strain evidence="1 2">Y42</strain>
        <plasmid evidence="1 2">unnamed2</plasmid>
    </source>
</reference>
<dbReference type="EMBL" id="CP019642">
    <property type="protein sequence ID" value="AQQ55599.1"/>
    <property type="molecule type" value="Genomic_DNA"/>
</dbReference>
<dbReference type="KEGG" id="pmar:B0X71_20720"/>
<dbReference type="OrthoDB" id="2933515at2"/>
<geneLocation type="plasmid" evidence="1 2">
    <name>unnamed2</name>
</geneLocation>
<evidence type="ECO:0000313" key="1">
    <source>
        <dbReference type="EMBL" id="AQQ55599.1"/>
    </source>
</evidence>
<dbReference type="RefSeq" id="WP_077591437.1">
    <property type="nucleotide sequence ID" value="NZ_CP019642.1"/>
</dbReference>
<gene>
    <name evidence="1" type="ORF">B0X71_20720</name>
</gene>
<keyword evidence="2" id="KW-1185">Reference proteome</keyword>
<protein>
    <submittedName>
        <fullName evidence="1">Uncharacterized protein</fullName>
    </submittedName>
</protein>
<name>A0A1Q2L596_9BACL</name>
<organism evidence="1 2">
    <name type="scientific">Planococcus lenghuensis</name>
    <dbReference type="NCBI Taxonomy" id="2213202"/>
    <lineage>
        <taxon>Bacteria</taxon>
        <taxon>Bacillati</taxon>
        <taxon>Bacillota</taxon>
        <taxon>Bacilli</taxon>
        <taxon>Bacillales</taxon>
        <taxon>Caryophanaceae</taxon>
        <taxon>Planococcus</taxon>
    </lineage>
</organism>
<dbReference type="AlphaFoldDB" id="A0A1Q2L596"/>
<accession>A0A1Q2L596</accession>
<proteinExistence type="predicted"/>